<dbReference type="Pfam" id="PF04151">
    <property type="entry name" value="PPC"/>
    <property type="match status" value="1"/>
</dbReference>
<keyword evidence="5" id="KW-1185">Reference proteome</keyword>
<keyword evidence="2" id="KW-0732">Signal</keyword>
<reference evidence="4 5" key="1">
    <citation type="submission" date="2019-06" db="EMBL/GenBank/DDBJ databases">
        <title>Persicimonas caeni gen. nov., sp. nov., a predatory bacterium isolated from solar saltern.</title>
        <authorList>
            <person name="Wang S."/>
        </authorList>
    </citation>
    <scope>NUCLEOTIDE SEQUENCE [LARGE SCALE GENOMIC DNA]</scope>
    <source>
        <strain evidence="4 5">YN101</strain>
    </source>
</reference>
<evidence type="ECO:0000259" key="3">
    <source>
        <dbReference type="Pfam" id="PF04151"/>
    </source>
</evidence>
<sequence>MKRNLLILLLAAGLMAACGDDDEPSNNTPSEDVGTDVEADAGPDAETDVEDDVEDDVENDVEDDGGTQGDFTEEEPNNTEEEANTFTVGEPITGQISQGSGENSDIDIFQVDLTGGKIFEFELTEVGSGFDTADGNMATVVFADAEGTFSRALIPDFGTKRQAFVPADGTYLVYVYDARSGAEEPIEHGGADSTYEIATSVVDPSPTSVDVPVDQDDELEEDGVDVFEVSPADDTTLIAETTATRAPVSSDLDTVLYAWSAADSQTIATNDDFPGQDGTYDSSMAFSATGGQTYWIVVDSYSNAQDASYNLSVTETDDAPTARRAIGAGDSLTGEISDAGADDFDTDYFEVTLQPGETIRLEATADDAMQPRIDVLVSSFFGPISIAEGRPVEGVAAVELAHPSSADGAGTYQVNVDDARNVPLDENTDPENVGGSTFGYTFTGTDISWTATTETLPFTSAGSIANVGNYDWYEFAVTANTVVGLQVGGAATADFEPVAALLLDGAATTGDSIAYVATAATDITAGMRDAYFRGGTGFDADMSFINVSYDGVTFTDVAESESNDQQSEANDLTADIPAAVTGTLDGAGPSDLGSDYFQVTLTEGDQLGFIAEAGADGDTDDADTVVTVVDSNGDVVFENDDYLPQENGFFSAGAFAAPADGDYFIVVEPYCTTDPNATDCSGNGDYTLKVFMN</sequence>
<dbReference type="RefSeq" id="WP_141200446.1">
    <property type="nucleotide sequence ID" value="NZ_CP041186.1"/>
</dbReference>
<feature type="compositionally biased region" description="Acidic residues" evidence="1">
    <location>
        <begin position="33"/>
        <end position="83"/>
    </location>
</feature>
<dbReference type="Proteomes" id="UP000315995">
    <property type="component" value="Chromosome"/>
</dbReference>
<accession>A0A5B8YEF6</accession>
<dbReference type="Gene3D" id="2.60.120.380">
    <property type="match status" value="3"/>
</dbReference>
<feature type="signal peptide" evidence="2">
    <location>
        <begin position="1"/>
        <end position="19"/>
    </location>
</feature>
<feature type="domain" description="Peptidase C-terminal archaeal/bacterial" evidence="3">
    <location>
        <begin position="594"/>
        <end position="668"/>
    </location>
</feature>
<organism evidence="4 5">
    <name type="scientific">Persicimonas caeni</name>
    <dbReference type="NCBI Taxonomy" id="2292766"/>
    <lineage>
        <taxon>Bacteria</taxon>
        <taxon>Deltaproteobacteria</taxon>
        <taxon>Bradymonadales</taxon>
        <taxon>Bradymonadaceae</taxon>
        <taxon>Persicimonas</taxon>
    </lineage>
</organism>
<accession>A0A4Y6Q090</accession>
<protein>
    <recommendedName>
        <fullName evidence="3">Peptidase C-terminal archaeal/bacterial domain-containing protein</fullName>
    </recommendedName>
</protein>
<feature type="compositionally biased region" description="Polar residues" evidence="1">
    <location>
        <begin position="94"/>
        <end position="103"/>
    </location>
</feature>
<dbReference type="InterPro" id="IPR007280">
    <property type="entry name" value="Peptidase_C_arc/bac"/>
</dbReference>
<proteinExistence type="predicted"/>
<feature type="chain" id="PRO_5030106793" description="Peptidase C-terminal archaeal/bacterial domain-containing protein" evidence="2">
    <location>
        <begin position="20"/>
        <end position="693"/>
    </location>
</feature>
<evidence type="ECO:0000313" key="5">
    <source>
        <dbReference type="Proteomes" id="UP000315995"/>
    </source>
</evidence>
<evidence type="ECO:0000256" key="2">
    <source>
        <dbReference type="SAM" id="SignalP"/>
    </source>
</evidence>
<dbReference type="EMBL" id="CP041186">
    <property type="protein sequence ID" value="QDG53996.1"/>
    <property type="molecule type" value="Genomic_DNA"/>
</dbReference>
<evidence type="ECO:0000313" key="4">
    <source>
        <dbReference type="EMBL" id="QDG53996.1"/>
    </source>
</evidence>
<dbReference type="PROSITE" id="PS51257">
    <property type="entry name" value="PROKAR_LIPOPROTEIN"/>
    <property type="match status" value="1"/>
</dbReference>
<feature type="region of interest" description="Disordered" evidence="1">
    <location>
        <begin position="19"/>
        <end position="103"/>
    </location>
</feature>
<dbReference type="OrthoDB" id="237792at2"/>
<gene>
    <name evidence="4" type="ORF">FIV42_25620</name>
</gene>
<evidence type="ECO:0000256" key="1">
    <source>
        <dbReference type="SAM" id="MobiDB-lite"/>
    </source>
</evidence>
<dbReference type="SUPFAM" id="SSF89260">
    <property type="entry name" value="Collagen-binding domain"/>
    <property type="match status" value="1"/>
</dbReference>
<dbReference type="AlphaFoldDB" id="A0A4Y6Q090"/>
<name>A0A4Y6Q090_PERCE</name>